<accession>A0A1C4WW27</accession>
<evidence type="ECO:0000256" key="3">
    <source>
        <dbReference type="ARBA" id="ARBA00023163"/>
    </source>
</evidence>
<dbReference type="InterPro" id="IPR001387">
    <property type="entry name" value="Cro/C1-type_HTH"/>
</dbReference>
<dbReference type="InterPro" id="IPR046335">
    <property type="entry name" value="LacI/GalR-like_sensor"/>
</dbReference>
<sequence length="347" mass="37183">MATGYPEPAGRTGKAATIHEVARAAGVSHQTVSRFLRGQGGLKPQTLQKVTQAIEKLNYRPNLAARSMRTRRSGRVAVVLPGPTDFVPTRLLNGAADAAHESGYLLDVVGLEGDASARADRMHTLLHPDNIDGILAFAPLATRMAGLDLTSFPVPVLVEGEYDDNMRAQGLLADAAPMAEIVRRLAADGHRRFVHVAGSDLWASARNRRKVYEATVAELGLTSCAVVDGDWTVRSGWEAATTVIARCGATAVLAANDRVAFGVIQGLQSLHIDVPGQISVVGWDDEEIGRYMRPALSTVRVDRERQGREVMLRLLALLRGEEPESLAHPPGLNHVVLRQSTGPAPGA</sequence>
<dbReference type="Gene3D" id="3.40.50.2300">
    <property type="match status" value="2"/>
</dbReference>
<dbReference type="SUPFAM" id="SSF47413">
    <property type="entry name" value="lambda repressor-like DNA-binding domains"/>
    <property type="match status" value="1"/>
</dbReference>
<protein>
    <submittedName>
        <fullName evidence="6">Transcriptional regulator, LacI family</fullName>
    </submittedName>
</protein>
<dbReference type="Proteomes" id="UP000199375">
    <property type="component" value="Unassembled WGS sequence"/>
</dbReference>
<evidence type="ECO:0000256" key="1">
    <source>
        <dbReference type="ARBA" id="ARBA00023015"/>
    </source>
</evidence>
<proteinExistence type="predicted"/>
<dbReference type="InterPro" id="IPR000843">
    <property type="entry name" value="HTH_LacI"/>
</dbReference>
<evidence type="ECO:0000256" key="2">
    <source>
        <dbReference type="ARBA" id="ARBA00023125"/>
    </source>
</evidence>
<reference evidence="6 7" key="1">
    <citation type="submission" date="2016-06" db="EMBL/GenBank/DDBJ databases">
        <authorList>
            <person name="Kjaerup R.B."/>
            <person name="Dalgaard T.S."/>
            <person name="Juul-Madsen H.R."/>
        </authorList>
    </citation>
    <scope>NUCLEOTIDE SEQUENCE [LARGE SCALE GENOMIC DNA]</scope>
    <source>
        <strain evidence="6 7">DSM 45626</strain>
    </source>
</reference>
<keyword evidence="2" id="KW-0238">DNA-binding</keyword>
<evidence type="ECO:0000313" key="7">
    <source>
        <dbReference type="Proteomes" id="UP000199375"/>
    </source>
</evidence>
<evidence type="ECO:0000259" key="4">
    <source>
        <dbReference type="PROSITE" id="PS50932"/>
    </source>
</evidence>
<dbReference type="GO" id="GO:0003700">
    <property type="term" value="F:DNA-binding transcription factor activity"/>
    <property type="evidence" value="ECO:0007669"/>
    <property type="project" value="TreeGrafter"/>
</dbReference>
<dbReference type="PROSITE" id="PS50932">
    <property type="entry name" value="HTH_LACI_2"/>
    <property type="match status" value="1"/>
</dbReference>
<dbReference type="Gene3D" id="1.10.260.40">
    <property type="entry name" value="lambda repressor-like DNA-binding domains"/>
    <property type="match status" value="1"/>
</dbReference>
<name>A0A1C4WW27_9ACTN</name>
<dbReference type="PROSITE" id="PS50943">
    <property type="entry name" value="HTH_CROC1"/>
    <property type="match status" value="1"/>
</dbReference>
<dbReference type="SMART" id="SM00354">
    <property type="entry name" value="HTH_LACI"/>
    <property type="match status" value="1"/>
</dbReference>
<dbReference type="EMBL" id="FMCW01000019">
    <property type="protein sequence ID" value="SCF00390.1"/>
    <property type="molecule type" value="Genomic_DNA"/>
</dbReference>
<evidence type="ECO:0000259" key="5">
    <source>
        <dbReference type="PROSITE" id="PS50943"/>
    </source>
</evidence>
<evidence type="ECO:0000313" key="6">
    <source>
        <dbReference type="EMBL" id="SCF00390.1"/>
    </source>
</evidence>
<organism evidence="6 7">
    <name type="scientific">Micromonospora haikouensis</name>
    <dbReference type="NCBI Taxonomy" id="686309"/>
    <lineage>
        <taxon>Bacteria</taxon>
        <taxon>Bacillati</taxon>
        <taxon>Actinomycetota</taxon>
        <taxon>Actinomycetes</taxon>
        <taxon>Micromonosporales</taxon>
        <taxon>Micromonosporaceae</taxon>
        <taxon>Micromonospora</taxon>
    </lineage>
</organism>
<dbReference type="PROSITE" id="PS00356">
    <property type="entry name" value="HTH_LACI_1"/>
    <property type="match status" value="1"/>
</dbReference>
<dbReference type="Pfam" id="PF13377">
    <property type="entry name" value="Peripla_BP_3"/>
    <property type="match status" value="1"/>
</dbReference>
<dbReference type="PANTHER" id="PTHR30146:SF109">
    <property type="entry name" value="HTH-TYPE TRANSCRIPTIONAL REGULATOR GALS"/>
    <property type="match status" value="1"/>
</dbReference>
<dbReference type="Pfam" id="PF00356">
    <property type="entry name" value="LacI"/>
    <property type="match status" value="1"/>
</dbReference>
<gene>
    <name evidence="6" type="ORF">GA0070558_1193</name>
</gene>
<feature type="domain" description="HTH lacI-type" evidence="4">
    <location>
        <begin position="16"/>
        <end position="70"/>
    </location>
</feature>
<keyword evidence="3" id="KW-0804">Transcription</keyword>
<dbReference type="RefSeq" id="WP_091282379.1">
    <property type="nucleotide sequence ID" value="NZ_FMCW01000019.1"/>
</dbReference>
<dbReference type="InterPro" id="IPR028082">
    <property type="entry name" value="Peripla_BP_I"/>
</dbReference>
<dbReference type="GO" id="GO:0000976">
    <property type="term" value="F:transcription cis-regulatory region binding"/>
    <property type="evidence" value="ECO:0007669"/>
    <property type="project" value="TreeGrafter"/>
</dbReference>
<dbReference type="InterPro" id="IPR010982">
    <property type="entry name" value="Lambda_DNA-bd_dom_sf"/>
</dbReference>
<dbReference type="PANTHER" id="PTHR30146">
    <property type="entry name" value="LACI-RELATED TRANSCRIPTIONAL REPRESSOR"/>
    <property type="match status" value="1"/>
</dbReference>
<keyword evidence="1" id="KW-0805">Transcription regulation</keyword>
<dbReference type="SUPFAM" id="SSF53822">
    <property type="entry name" value="Periplasmic binding protein-like I"/>
    <property type="match status" value="1"/>
</dbReference>
<dbReference type="CDD" id="cd01392">
    <property type="entry name" value="HTH_LacI"/>
    <property type="match status" value="1"/>
</dbReference>
<dbReference type="AlphaFoldDB" id="A0A1C4WW27"/>
<feature type="domain" description="HTH cro/C1-type" evidence="5">
    <location>
        <begin position="17"/>
        <end position="60"/>
    </location>
</feature>